<accession>A0ACC2B4S5</accession>
<proteinExistence type="predicted"/>
<gene>
    <name evidence="1" type="ORF">O6H91_17G021100</name>
</gene>
<evidence type="ECO:0000313" key="1">
    <source>
        <dbReference type="EMBL" id="KAJ7524778.1"/>
    </source>
</evidence>
<sequence length="171" mass="19432">MRRVLFEGVGRQLRRLLNPCATSGLRSPILSTVSGTKYVHVQYLHAGKDGQDKRRGDPLRHKKISAQILDFISLAFQQGPYNSDLLLRCGLEINRVKMSSDLRVAYILWSSSPGMQRTIEKELKVHVARLRSMLFSELSMPFSPKIIFIEDKPNKHAQELEEALAALKESD</sequence>
<keyword evidence="2" id="KW-1185">Reference proteome</keyword>
<organism evidence="1 2">
    <name type="scientific">Diphasiastrum complanatum</name>
    <name type="common">Issler's clubmoss</name>
    <name type="synonym">Lycopodium complanatum</name>
    <dbReference type="NCBI Taxonomy" id="34168"/>
    <lineage>
        <taxon>Eukaryota</taxon>
        <taxon>Viridiplantae</taxon>
        <taxon>Streptophyta</taxon>
        <taxon>Embryophyta</taxon>
        <taxon>Tracheophyta</taxon>
        <taxon>Lycopodiopsida</taxon>
        <taxon>Lycopodiales</taxon>
        <taxon>Lycopodiaceae</taxon>
        <taxon>Lycopodioideae</taxon>
        <taxon>Diphasiastrum</taxon>
    </lineage>
</organism>
<dbReference type="Proteomes" id="UP001162992">
    <property type="component" value="Chromosome 17"/>
</dbReference>
<protein>
    <submittedName>
        <fullName evidence="1">Uncharacterized protein</fullName>
    </submittedName>
</protein>
<evidence type="ECO:0000313" key="2">
    <source>
        <dbReference type="Proteomes" id="UP001162992"/>
    </source>
</evidence>
<comment type="caution">
    <text evidence="1">The sequence shown here is derived from an EMBL/GenBank/DDBJ whole genome shotgun (WGS) entry which is preliminary data.</text>
</comment>
<name>A0ACC2B4S5_DIPCM</name>
<dbReference type="EMBL" id="CM055108">
    <property type="protein sequence ID" value="KAJ7524778.1"/>
    <property type="molecule type" value="Genomic_DNA"/>
</dbReference>
<reference evidence="2" key="1">
    <citation type="journal article" date="2024" name="Proc. Natl. Acad. Sci. U.S.A.">
        <title>Extraordinary preservation of gene collinearity over three hundred million years revealed in homosporous lycophytes.</title>
        <authorList>
            <person name="Li C."/>
            <person name="Wickell D."/>
            <person name="Kuo L.Y."/>
            <person name="Chen X."/>
            <person name="Nie B."/>
            <person name="Liao X."/>
            <person name="Peng D."/>
            <person name="Ji J."/>
            <person name="Jenkins J."/>
            <person name="Williams M."/>
            <person name="Shu S."/>
            <person name="Plott C."/>
            <person name="Barry K."/>
            <person name="Rajasekar S."/>
            <person name="Grimwood J."/>
            <person name="Han X."/>
            <person name="Sun S."/>
            <person name="Hou Z."/>
            <person name="He W."/>
            <person name="Dai G."/>
            <person name="Sun C."/>
            <person name="Schmutz J."/>
            <person name="Leebens-Mack J.H."/>
            <person name="Li F.W."/>
            <person name="Wang L."/>
        </authorList>
    </citation>
    <scope>NUCLEOTIDE SEQUENCE [LARGE SCALE GENOMIC DNA]</scope>
    <source>
        <strain evidence="2">cv. PW_Plant_1</strain>
    </source>
</reference>